<keyword evidence="4" id="KW-0227">DNA damage</keyword>
<keyword evidence="5" id="KW-0805">Transcription regulation</keyword>
<dbReference type="SUPFAM" id="SSF46767">
    <property type="entry name" value="Methylated DNA-protein cysteine methyltransferase, C-terminal domain"/>
    <property type="match status" value="1"/>
</dbReference>
<reference evidence="10 11" key="1">
    <citation type="submission" date="2019-04" db="EMBL/GenBank/DDBJ databases">
        <title>Crenobacter sp. nov.</title>
        <authorList>
            <person name="Shi S."/>
        </authorList>
    </citation>
    <scope>NUCLEOTIDE SEQUENCE [LARGE SCALE GENOMIC DNA]</scope>
    <source>
        <strain evidence="10 11">GY 70310</strain>
    </source>
</reference>
<feature type="domain" description="HTH araC/xylS-type" evidence="9">
    <location>
        <begin position="15"/>
        <end position="112"/>
    </location>
</feature>
<accession>A0A4T0UQZ4</accession>
<dbReference type="RefSeq" id="WP_136554193.1">
    <property type="nucleotide sequence ID" value="NZ_STGJ01000012.1"/>
</dbReference>
<keyword evidence="3 10" id="KW-0808">Transferase</keyword>
<proteinExistence type="predicted"/>
<evidence type="ECO:0000256" key="3">
    <source>
        <dbReference type="ARBA" id="ARBA00022679"/>
    </source>
</evidence>
<evidence type="ECO:0000256" key="4">
    <source>
        <dbReference type="ARBA" id="ARBA00022763"/>
    </source>
</evidence>
<dbReference type="Gene3D" id="3.30.160.70">
    <property type="entry name" value="Methylated DNA-protein cysteine methyltransferase domain"/>
    <property type="match status" value="1"/>
</dbReference>
<evidence type="ECO:0000256" key="7">
    <source>
        <dbReference type="ARBA" id="ARBA00023204"/>
    </source>
</evidence>
<dbReference type="GO" id="GO:0006281">
    <property type="term" value="P:DNA repair"/>
    <property type="evidence" value="ECO:0007669"/>
    <property type="project" value="UniProtKB-KW"/>
</dbReference>
<protein>
    <submittedName>
        <fullName evidence="10">Methylated-DNA--[protein]-cysteine S-methyltransferase</fullName>
        <ecNumber evidence="10">2.1.1.63</ecNumber>
    </submittedName>
</protein>
<evidence type="ECO:0000256" key="6">
    <source>
        <dbReference type="ARBA" id="ARBA00023163"/>
    </source>
</evidence>
<dbReference type="GO" id="GO:0032259">
    <property type="term" value="P:methylation"/>
    <property type="evidence" value="ECO:0007669"/>
    <property type="project" value="UniProtKB-KW"/>
</dbReference>
<keyword evidence="7" id="KW-0234">DNA repair</keyword>
<dbReference type="Proteomes" id="UP000308891">
    <property type="component" value="Unassembled WGS sequence"/>
</dbReference>
<dbReference type="PROSITE" id="PS01124">
    <property type="entry name" value="HTH_ARAC_FAMILY_2"/>
    <property type="match status" value="1"/>
</dbReference>
<dbReference type="InterPro" id="IPR009057">
    <property type="entry name" value="Homeodomain-like_sf"/>
</dbReference>
<keyword evidence="6" id="KW-0804">Transcription</keyword>
<keyword evidence="11" id="KW-1185">Reference proteome</keyword>
<dbReference type="EMBL" id="STGJ01000012">
    <property type="protein sequence ID" value="TIC81204.1"/>
    <property type="molecule type" value="Genomic_DNA"/>
</dbReference>
<dbReference type="CDD" id="cd06445">
    <property type="entry name" value="ATase"/>
    <property type="match status" value="1"/>
</dbReference>
<organism evidence="10 11">
    <name type="scientific">Crenobacter intestini</name>
    <dbReference type="NCBI Taxonomy" id="2563443"/>
    <lineage>
        <taxon>Bacteria</taxon>
        <taxon>Pseudomonadati</taxon>
        <taxon>Pseudomonadota</taxon>
        <taxon>Betaproteobacteria</taxon>
        <taxon>Neisseriales</taxon>
        <taxon>Neisseriaceae</taxon>
        <taxon>Crenobacter</taxon>
    </lineage>
</organism>
<dbReference type="PANTHER" id="PTHR10815">
    <property type="entry name" value="METHYLATED-DNA--PROTEIN-CYSTEINE METHYLTRANSFERASE"/>
    <property type="match status" value="1"/>
</dbReference>
<evidence type="ECO:0000256" key="1">
    <source>
        <dbReference type="ARBA" id="ARBA00001286"/>
    </source>
</evidence>
<evidence type="ECO:0000256" key="8">
    <source>
        <dbReference type="ARBA" id="ARBA00049348"/>
    </source>
</evidence>
<dbReference type="NCBIfam" id="TIGR00589">
    <property type="entry name" value="ogt"/>
    <property type="match status" value="1"/>
</dbReference>
<dbReference type="InterPro" id="IPR001497">
    <property type="entry name" value="MethylDNA_cys_MeTrfase_AS"/>
</dbReference>
<dbReference type="Gene3D" id="1.10.10.60">
    <property type="entry name" value="Homeodomain-like"/>
    <property type="match status" value="1"/>
</dbReference>
<dbReference type="SUPFAM" id="SSF53155">
    <property type="entry name" value="Methylated DNA-protein cysteine methyltransferase domain"/>
    <property type="match status" value="1"/>
</dbReference>
<dbReference type="EC" id="2.1.1.63" evidence="10"/>
<dbReference type="GO" id="GO:0003908">
    <property type="term" value="F:methylated-DNA-[protein]-cysteine S-methyltransferase activity"/>
    <property type="evidence" value="ECO:0007669"/>
    <property type="project" value="UniProtKB-EC"/>
</dbReference>
<dbReference type="InterPro" id="IPR036631">
    <property type="entry name" value="MGMT_N_sf"/>
</dbReference>
<dbReference type="SUPFAM" id="SSF46689">
    <property type="entry name" value="Homeodomain-like"/>
    <property type="match status" value="1"/>
</dbReference>
<dbReference type="GO" id="GO:0003700">
    <property type="term" value="F:DNA-binding transcription factor activity"/>
    <property type="evidence" value="ECO:0007669"/>
    <property type="project" value="InterPro"/>
</dbReference>
<dbReference type="PANTHER" id="PTHR10815:SF13">
    <property type="entry name" value="METHYLATED-DNA--PROTEIN-CYSTEINE METHYLTRANSFERASE"/>
    <property type="match status" value="1"/>
</dbReference>
<dbReference type="AlphaFoldDB" id="A0A4T0UQZ4"/>
<comment type="catalytic activity">
    <reaction evidence="8">
        <text>a 6-O-methyl-2'-deoxyguanosine in DNA + L-cysteinyl-[protein] = S-methyl-L-cysteinyl-[protein] + a 2'-deoxyguanosine in DNA</text>
        <dbReference type="Rhea" id="RHEA:24000"/>
        <dbReference type="Rhea" id="RHEA-COMP:10131"/>
        <dbReference type="Rhea" id="RHEA-COMP:10132"/>
        <dbReference type="Rhea" id="RHEA-COMP:11367"/>
        <dbReference type="Rhea" id="RHEA-COMP:11368"/>
        <dbReference type="ChEBI" id="CHEBI:29950"/>
        <dbReference type="ChEBI" id="CHEBI:82612"/>
        <dbReference type="ChEBI" id="CHEBI:85445"/>
        <dbReference type="ChEBI" id="CHEBI:85448"/>
        <dbReference type="EC" id="2.1.1.63"/>
    </reaction>
</comment>
<dbReference type="InterPro" id="IPR014048">
    <property type="entry name" value="MethylDNA_cys_MeTrfase_DNA-bd"/>
</dbReference>
<sequence length="284" mass="30608">MPVPDTAARHYALVEAAIRHLRAHAHEQPTLEELARAVHMSPCHLQRVFGEWAGVSPKRFLQYLSKQHALAALAASQDTLSVTHALGFTSGSRLHDLMVTCEAMTPGEIRTGGDGVTVGYGWGPSPFGDALIGWTARGVCHLAFSGAPRAELEARLATAWPRAALWRDDAAARVWLERVFAPATPGAPLPLLLKGSNFQLKVWEALLDTGCGRLVSYRQLAGMAGAPRAARAVGSALAANDLGYLIPCHRVIREGGEVGQYRWGGERKQAIQLWEAARMEGGGR</sequence>
<dbReference type="Pfam" id="PF01035">
    <property type="entry name" value="DNA_binding_1"/>
    <property type="match status" value="1"/>
</dbReference>
<dbReference type="Gene3D" id="1.10.10.10">
    <property type="entry name" value="Winged helix-like DNA-binding domain superfamily/Winged helix DNA-binding domain"/>
    <property type="match status" value="1"/>
</dbReference>
<evidence type="ECO:0000313" key="11">
    <source>
        <dbReference type="Proteomes" id="UP000308891"/>
    </source>
</evidence>
<dbReference type="PROSITE" id="PS00374">
    <property type="entry name" value="MGMT"/>
    <property type="match status" value="1"/>
</dbReference>
<dbReference type="GO" id="GO:0043565">
    <property type="term" value="F:sequence-specific DNA binding"/>
    <property type="evidence" value="ECO:0007669"/>
    <property type="project" value="InterPro"/>
</dbReference>
<dbReference type="InterPro" id="IPR036217">
    <property type="entry name" value="MethylDNA_cys_MeTrfase_DNAb"/>
</dbReference>
<comment type="caution">
    <text evidence="10">The sequence shown here is derived from an EMBL/GenBank/DDBJ whole genome shotgun (WGS) entry which is preliminary data.</text>
</comment>
<dbReference type="Pfam" id="PF12833">
    <property type="entry name" value="HTH_18"/>
    <property type="match status" value="1"/>
</dbReference>
<evidence type="ECO:0000313" key="10">
    <source>
        <dbReference type="EMBL" id="TIC81204.1"/>
    </source>
</evidence>
<evidence type="ECO:0000256" key="5">
    <source>
        <dbReference type="ARBA" id="ARBA00023015"/>
    </source>
</evidence>
<dbReference type="InterPro" id="IPR036388">
    <property type="entry name" value="WH-like_DNA-bd_sf"/>
</dbReference>
<dbReference type="InterPro" id="IPR018060">
    <property type="entry name" value="HTH_AraC"/>
</dbReference>
<dbReference type="SMART" id="SM00342">
    <property type="entry name" value="HTH_ARAC"/>
    <property type="match status" value="1"/>
</dbReference>
<name>A0A4T0UQZ4_9NEIS</name>
<comment type="catalytic activity">
    <reaction evidence="1">
        <text>a 4-O-methyl-thymidine in DNA + L-cysteinyl-[protein] = a thymidine in DNA + S-methyl-L-cysteinyl-[protein]</text>
        <dbReference type="Rhea" id="RHEA:53428"/>
        <dbReference type="Rhea" id="RHEA-COMP:10131"/>
        <dbReference type="Rhea" id="RHEA-COMP:10132"/>
        <dbReference type="Rhea" id="RHEA-COMP:13555"/>
        <dbReference type="Rhea" id="RHEA-COMP:13556"/>
        <dbReference type="ChEBI" id="CHEBI:29950"/>
        <dbReference type="ChEBI" id="CHEBI:82612"/>
        <dbReference type="ChEBI" id="CHEBI:137386"/>
        <dbReference type="ChEBI" id="CHEBI:137387"/>
        <dbReference type="EC" id="2.1.1.63"/>
    </reaction>
</comment>
<dbReference type="OrthoDB" id="9811249at2"/>
<gene>
    <name evidence="10" type="ORF">E5K04_11500</name>
</gene>
<keyword evidence="2 10" id="KW-0489">Methyltransferase</keyword>
<evidence type="ECO:0000256" key="2">
    <source>
        <dbReference type="ARBA" id="ARBA00022603"/>
    </source>
</evidence>
<evidence type="ECO:0000259" key="9">
    <source>
        <dbReference type="PROSITE" id="PS01124"/>
    </source>
</evidence>